<reference evidence="2" key="1">
    <citation type="submission" date="2022-11" db="UniProtKB">
        <authorList>
            <consortium name="WormBaseParasite"/>
        </authorList>
    </citation>
    <scope>IDENTIFICATION</scope>
</reference>
<accession>A0A914D2X0</accession>
<organism evidence="1 2">
    <name type="scientific">Acrobeloides nanus</name>
    <dbReference type="NCBI Taxonomy" id="290746"/>
    <lineage>
        <taxon>Eukaryota</taxon>
        <taxon>Metazoa</taxon>
        <taxon>Ecdysozoa</taxon>
        <taxon>Nematoda</taxon>
        <taxon>Chromadorea</taxon>
        <taxon>Rhabditida</taxon>
        <taxon>Tylenchina</taxon>
        <taxon>Cephalobomorpha</taxon>
        <taxon>Cephaloboidea</taxon>
        <taxon>Cephalobidae</taxon>
        <taxon>Acrobeloides</taxon>
    </lineage>
</organism>
<dbReference type="WBParaSite" id="ACRNAN_scaffold18136.g14905.t1">
    <property type="protein sequence ID" value="ACRNAN_scaffold18136.g14905.t1"/>
    <property type="gene ID" value="ACRNAN_scaffold18136.g14905"/>
</dbReference>
<evidence type="ECO:0000313" key="2">
    <source>
        <dbReference type="WBParaSite" id="ACRNAN_scaffold18136.g14905.t1"/>
    </source>
</evidence>
<protein>
    <submittedName>
        <fullName evidence="2">Uncharacterized protein</fullName>
    </submittedName>
</protein>
<sequence>MQQEATLVYTSIQNQCNGPSAFQQLRMA</sequence>
<keyword evidence="1" id="KW-1185">Reference proteome</keyword>
<dbReference type="Proteomes" id="UP000887540">
    <property type="component" value="Unplaced"/>
</dbReference>
<name>A0A914D2X0_9BILA</name>
<evidence type="ECO:0000313" key="1">
    <source>
        <dbReference type="Proteomes" id="UP000887540"/>
    </source>
</evidence>
<dbReference type="AlphaFoldDB" id="A0A914D2X0"/>
<proteinExistence type="predicted"/>